<keyword evidence="3" id="KW-1185">Reference proteome</keyword>
<sequence length="290" mass="31544">MKHYFNTNKVLSVTALAISAITVFFACKKDDKMGADENRDKLTISAAEKETQINAIYEDAFTETIDVNSTENGLNGQTRQSAATEGLSRCAGVIIGFQPADLITFPKTITIDYGAGCTDNRGRSRKGKIIVVVDKMFWQTGATAEITFENYFINNIRVEGKQTVTNLSSNGGFGYTYAIEGGKLTYPDGSMINYSGTRTLQQKEGGNTMSILDDTYELTGHAKLEDSTSSANVLIKSPLHKKIACQWIDKGELAVTVNAHTASIQYGEGTCDNKALLTLGDKTKEITLQP</sequence>
<protein>
    <recommendedName>
        <fullName evidence="4">Lipoprotein</fullName>
    </recommendedName>
</protein>
<name>A0ABS3YCV7_9BACT</name>
<dbReference type="Proteomes" id="UP000679126">
    <property type="component" value="Unassembled WGS sequence"/>
</dbReference>
<gene>
    <name evidence="2" type="ORF">J7I43_09915</name>
</gene>
<reference evidence="3" key="1">
    <citation type="submission" date="2021-03" db="EMBL/GenBank/DDBJ databases">
        <title>Assistant Professor.</title>
        <authorList>
            <person name="Huq M.A."/>
        </authorList>
    </citation>
    <scope>NUCLEOTIDE SEQUENCE [LARGE SCALE GENOMIC DNA]</scope>
    <source>
        <strain evidence="3">MAH-28</strain>
    </source>
</reference>
<dbReference type="EMBL" id="JAGHKP010000002">
    <property type="protein sequence ID" value="MBO9152526.1"/>
    <property type="molecule type" value="Genomic_DNA"/>
</dbReference>
<proteinExistence type="predicted"/>
<accession>A0ABS3YCV7</accession>
<organism evidence="2 3">
    <name type="scientific">Chitinophaga chungangae</name>
    <dbReference type="NCBI Taxonomy" id="2821488"/>
    <lineage>
        <taxon>Bacteria</taxon>
        <taxon>Pseudomonadati</taxon>
        <taxon>Bacteroidota</taxon>
        <taxon>Chitinophagia</taxon>
        <taxon>Chitinophagales</taxon>
        <taxon>Chitinophagaceae</taxon>
        <taxon>Chitinophaga</taxon>
    </lineage>
</organism>
<evidence type="ECO:0000313" key="2">
    <source>
        <dbReference type="EMBL" id="MBO9152526.1"/>
    </source>
</evidence>
<dbReference type="PROSITE" id="PS51257">
    <property type="entry name" value="PROKAR_LIPOPROTEIN"/>
    <property type="match status" value="1"/>
</dbReference>
<feature type="signal peptide" evidence="1">
    <location>
        <begin position="1"/>
        <end position="26"/>
    </location>
</feature>
<keyword evidence="1" id="KW-0732">Signal</keyword>
<evidence type="ECO:0000256" key="1">
    <source>
        <dbReference type="SAM" id="SignalP"/>
    </source>
</evidence>
<feature type="chain" id="PRO_5045679086" description="Lipoprotein" evidence="1">
    <location>
        <begin position="27"/>
        <end position="290"/>
    </location>
</feature>
<evidence type="ECO:0008006" key="4">
    <source>
        <dbReference type="Google" id="ProtNLM"/>
    </source>
</evidence>
<evidence type="ECO:0000313" key="3">
    <source>
        <dbReference type="Proteomes" id="UP000679126"/>
    </source>
</evidence>
<comment type="caution">
    <text evidence="2">The sequence shown here is derived from an EMBL/GenBank/DDBJ whole genome shotgun (WGS) entry which is preliminary data.</text>
</comment>
<dbReference type="RefSeq" id="WP_209145514.1">
    <property type="nucleotide sequence ID" value="NZ_JAGHKP010000002.1"/>
</dbReference>